<evidence type="ECO:0000313" key="8">
    <source>
        <dbReference type="EMBL" id="HIX80501.1"/>
    </source>
</evidence>
<gene>
    <name evidence="8" type="ORF">H9980_00800</name>
</gene>
<evidence type="ECO:0000256" key="6">
    <source>
        <dbReference type="PIRSR" id="PIRSR000097-3"/>
    </source>
</evidence>
<evidence type="ECO:0000256" key="3">
    <source>
        <dbReference type="ARBA" id="ARBA00023002"/>
    </source>
</evidence>
<keyword evidence="2" id="KW-0521">NADP</keyword>
<dbReference type="PROSITE" id="PS00062">
    <property type="entry name" value="ALDOKETO_REDUCTASE_2"/>
    <property type="match status" value="1"/>
</dbReference>
<accession>A0A9D2BLH0</accession>
<evidence type="ECO:0000256" key="1">
    <source>
        <dbReference type="ARBA" id="ARBA00007905"/>
    </source>
</evidence>
<dbReference type="PANTHER" id="PTHR43827:SF3">
    <property type="entry name" value="NADP-DEPENDENT OXIDOREDUCTASE DOMAIN-CONTAINING PROTEIN"/>
    <property type="match status" value="1"/>
</dbReference>
<protein>
    <submittedName>
        <fullName evidence="8">Aldo/keto reductase</fullName>
    </submittedName>
</protein>
<feature type="domain" description="NADP-dependent oxidoreductase" evidence="7">
    <location>
        <begin position="17"/>
        <end position="255"/>
    </location>
</feature>
<dbReference type="Proteomes" id="UP000886724">
    <property type="component" value="Unassembled WGS sequence"/>
</dbReference>
<keyword evidence="3" id="KW-0560">Oxidoreductase</keyword>
<dbReference type="InterPro" id="IPR020471">
    <property type="entry name" value="AKR"/>
</dbReference>
<dbReference type="InterPro" id="IPR018170">
    <property type="entry name" value="Aldo/ket_reductase_CS"/>
</dbReference>
<comment type="caution">
    <text evidence="8">The sequence shown here is derived from an EMBL/GenBank/DDBJ whole genome shotgun (WGS) entry which is preliminary data.</text>
</comment>
<evidence type="ECO:0000256" key="5">
    <source>
        <dbReference type="PIRSR" id="PIRSR000097-2"/>
    </source>
</evidence>
<organism evidence="8 9">
    <name type="scientific">Candidatus Erysipelatoclostridium merdavium</name>
    <dbReference type="NCBI Taxonomy" id="2838566"/>
    <lineage>
        <taxon>Bacteria</taxon>
        <taxon>Bacillati</taxon>
        <taxon>Bacillota</taxon>
        <taxon>Erysipelotrichia</taxon>
        <taxon>Erysipelotrichales</taxon>
        <taxon>Erysipelotrichales incertae sedis</taxon>
    </lineage>
</organism>
<feature type="site" description="Lowers pKa of active site Tyr" evidence="6">
    <location>
        <position position="73"/>
    </location>
</feature>
<dbReference type="PIRSF" id="PIRSF000097">
    <property type="entry name" value="AKR"/>
    <property type="match status" value="1"/>
</dbReference>
<dbReference type="InterPro" id="IPR036812">
    <property type="entry name" value="NAD(P)_OxRdtase_dom_sf"/>
</dbReference>
<dbReference type="Gene3D" id="3.20.20.100">
    <property type="entry name" value="NADP-dependent oxidoreductase domain"/>
    <property type="match status" value="1"/>
</dbReference>
<sequence>MEWIELSNGVKMPIIGYGTLQISSNLAKRKVLEALDEGYRLIDTAASYFNETGIGEAIKESHIPRSELFITTKVWVQDSGYENTIKAFNQSLTNLGLDYLDLYLIHQPYGNYYGSWKAMEELYRQGKVRAIGVCNFSAERFVDLCLNCSIKPMINQIELHPFFQQKELVKVLEQYHCKVQAWGPLNEGQRDIFNNEILEAIAKKHNKTIAQVILRWHIQNNVIVIPKTVRVDKMKENLDIWDFQLDSEDMNMIANMDLGYSEIINHQSYTTAKWLNKYKIHD</sequence>
<dbReference type="Pfam" id="PF00248">
    <property type="entry name" value="Aldo_ket_red"/>
    <property type="match status" value="1"/>
</dbReference>
<dbReference type="EMBL" id="DXET01000022">
    <property type="protein sequence ID" value="HIX80501.1"/>
    <property type="molecule type" value="Genomic_DNA"/>
</dbReference>
<dbReference type="CDD" id="cd19133">
    <property type="entry name" value="AKR_AKR5F1"/>
    <property type="match status" value="1"/>
</dbReference>
<dbReference type="PANTHER" id="PTHR43827">
    <property type="entry name" value="2,5-DIKETO-D-GLUCONIC ACID REDUCTASE"/>
    <property type="match status" value="1"/>
</dbReference>
<proteinExistence type="inferred from homology"/>
<feature type="active site" description="Proton donor" evidence="4">
    <location>
        <position position="48"/>
    </location>
</feature>
<evidence type="ECO:0000256" key="2">
    <source>
        <dbReference type="ARBA" id="ARBA00022857"/>
    </source>
</evidence>
<evidence type="ECO:0000313" key="9">
    <source>
        <dbReference type="Proteomes" id="UP000886724"/>
    </source>
</evidence>
<evidence type="ECO:0000256" key="4">
    <source>
        <dbReference type="PIRSR" id="PIRSR000097-1"/>
    </source>
</evidence>
<dbReference type="AlphaFoldDB" id="A0A9D2BLH0"/>
<comment type="similarity">
    <text evidence="1">Belongs to the aldo/keto reductase family.</text>
</comment>
<reference evidence="8" key="2">
    <citation type="submission" date="2021-04" db="EMBL/GenBank/DDBJ databases">
        <authorList>
            <person name="Gilroy R."/>
        </authorList>
    </citation>
    <scope>NUCLEOTIDE SEQUENCE</scope>
    <source>
        <strain evidence="8">ChiGjej1B1-14440</strain>
    </source>
</reference>
<dbReference type="PROSITE" id="PS00798">
    <property type="entry name" value="ALDOKETO_REDUCTASE_1"/>
    <property type="match status" value="1"/>
</dbReference>
<dbReference type="SUPFAM" id="SSF51430">
    <property type="entry name" value="NAD(P)-linked oxidoreductase"/>
    <property type="match status" value="1"/>
</dbReference>
<name>A0A9D2BLH0_9FIRM</name>
<dbReference type="GO" id="GO:0016616">
    <property type="term" value="F:oxidoreductase activity, acting on the CH-OH group of donors, NAD or NADP as acceptor"/>
    <property type="evidence" value="ECO:0007669"/>
    <property type="project" value="UniProtKB-ARBA"/>
</dbReference>
<feature type="binding site" evidence="5">
    <location>
        <position position="106"/>
    </location>
    <ligand>
        <name>substrate</name>
    </ligand>
</feature>
<dbReference type="InterPro" id="IPR023210">
    <property type="entry name" value="NADP_OxRdtase_dom"/>
</dbReference>
<evidence type="ECO:0000259" key="7">
    <source>
        <dbReference type="Pfam" id="PF00248"/>
    </source>
</evidence>
<dbReference type="FunFam" id="3.20.20.100:FF:000015">
    <property type="entry name" value="Oxidoreductase, aldo/keto reductase family"/>
    <property type="match status" value="1"/>
</dbReference>
<reference evidence="8" key="1">
    <citation type="journal article" date="2021" name="PeerJ">
        <title>Extensive microbial diversity within the chicken gut microbiome revealed by metagenomics and culture.</title>
        <authorList>
            <person name="Gilroy R."/>
            <person name="Ravi A."/>
            <person name="Getino M."/>
            <person name="Pursley I."/>
            <person name="Horton D.L."/>
            <person name="Alikhan N.F."/>
            <person name="Baker D."/>
            <person name="Gharbi K."/>
            <person name="Hall N."/>
            <person name="Watson M."/>
            <person name="Adriaenssens E.M."/>
            <person name="Foster-Nyarko E."/>
            <person name="Jarju S."/>
            <person name="Secka A."/>
            <person name="Antonio M."/>
            <person name="Oren A."/>
            <person name="Chaudhuri R.R."/>
            <person name="La Ragione R."/>
            <person name="Hildebrand F."/>
            <person name="Pallen M.J."/>
        </authorList>
    </citation>
    <scope>NUCLEOTIDE SEQUENCE</scope>
    <source>
        <strain evidence="8">ChiGjej1B1-14440</strain>
    </source>
</reference>
<dbReference type="PRINTS" id="PR00069">
    <property type="entry name" value="ALDKETRDTASE"/>
</dbReference>